<reference evidence="2" key="1">
    <citation type="journal article" date="2019" name="Philos. Trans. R. Soc. Lond., B, Biol. Sci.">
        <title>Targeted metagenomic recovery of four divergent viruses reveals shared and distinctive characteristics of giant viruses of marine eukaryotes.</title>
        <authorList>
            <person name="Needham D.M."/>
            <person name="Poirier C."/>
            <person name="Hehenberger E."/>
            <person name="Jimenez V."/>
            <person name="Swalwell J.E."/>
            <person name="Santoro A.E."/>
            <person name="Worden A.Z."/>
        </authorList>
    </citation>
    <scope>NUCLEOTIDE SEQUENCE</scope>
    <source>
        <strain evidence="2">MPacV-611</strain>
    </source>
</reference>
<feature type="transmembrane region" description="Helical" evidence="1">
    <location>
        <begin position="46"/>
        <end position="66"/>
    </location>
</feature>
<feature type="transmembrane region" description="Helical" evidence="1">
    <location>
        <begin position="87"/>
        <end position="110"/>
    </location>
</feature>
<keyword evidence="1" id="KW-1133">Transmembrane helix</keyword>
<accession>A0A5J6VKK8</accession>
<organism evidence="2">
    <name type="scientific">Megaviridae environmental sample</name>
    <dbReference type="NCBI Taxonomy" id="1737588"/>
    <lineage>
        <taxon>Viruses</taxon>
        <taxon>Varidnaviria</taxon>
        <taxon>Bamfordvirae</taxon>
        <taxon>Nucleocytoviricota</taxon>
        <taxon>Megaviricetes</taxon>
        <taxon>Imitervirales</taxon>
        <taxon>Mimiviridae</taxon>
        <taxon>environmental samples</taxon>
    </lineage>
</organism>
<proteinExistence type="predicted"/>
<evidence type="ECO:0000313" key="2">
    <source>
        <dbReference type="EMBL" id="QFG74433.1"/>
    </source>
</evidence>
<feature type="transmembrane region" description="Helical" evidence="1">
    <location>
        <begin position="7"/>
        <end position="26"/>
    </location>
</feature>
<feature type="transmembrane region" description="Helical" evidence="1">
    <location>
        <begin position="122"/>
        <end position="144"/>
    </location>
</feature>
<keyword evidence="1" id="KW-0812">Transmembrane</keyword>
<sequence length="161" mass="18509">MSYRTLQCIIVTTTFLSTIAGGGLLIKDHEEIKNNFLNYTSIEKTQLVNVVYIELFYLFSILYYVLKIIWTGIVFCWTNNYDDRPRFNLLSVVLMILCAGSNSYILYYLFTTHEIINKNLTIASSILSGNFLFAIFIGIVNKILIVCCKSEKYNTVNNSYA</sequence>
<keyword evidence="1" id="KW-0472">Membrane</keyword>
<dbReference type="EMBL" id="MN448287">
    <property type="protein sequence ID" value="QFG74433.1"/>
    <property type="molecule type" value="Genomic_DNA"/>
</dbReference>
<evidence type="ECO:0000256" key="1">
    <source>
        <dbReference type="SAM" id="Phobius"/>
    </source>
</evidence>
<protein>
    <submittedName>
        <fullName evidence="2">Uncharacterized protein</fullName>
    </submittedName>
</protein>
<name>A0A5J6VKK8_9VIRU</name>